<dbReference type="KEGG" id="ahel:Q31a_56410"/>
<evidence type="ECO:0000313" key="1">
    <source>
        <dbReference type="EMBL" id="QDV27253.1"/>
    </source>
</evidence>
<keyword evidence="2" id="KW-1185">Reference proteome</keyword>
<organism evidence="1 2">
    <name type="scientific">Aureliella helgolandensis</name>
    <dbReference type="NCBI Taxonomy" id="2527968"/>
    <lineage>
        <taxon>Bacteria</taxon>
        <taxon>Pseudomonadati</taxon>
        <taxon>Planctomycetota</taxon>
        <taxon>Planctomycetia</taxon>
        <taxon>Pirellulales</taxon>
        <taxon>Pirellulaceae</taxon>
        <taxon>Aureliella</taxon>
    </lineage>
</organism>
<accession>A0A518GF97</accession>
<dbReference type="Proteomes" id="UP000318017">
    <property type="component" value="Chromosome"/>
</dbReference>
<evidence type="ECO:0000313" key="2">
    <source>
        <dbReference type="Proteomes" id="UP000318017"/>
    </source>
</evidence>
<dbReference type="AlphaFoldDB" id="A0A518GF97"/>
<reference evidence="1 2" key="1">
    <citation type="submission" date="2019-02" db="EMBL/GenBank/DDBJ databases">
        <title>Deep-cultivation of Planctomycetes and their phenomic and genomic characterization uncovers novel biology.</title>
        <authorList>
            <person name="Wiegand S."/>
            <person name="Jogler M."/>
            <person name="Boedeker C."/>
            <person name="Pinto D."/>
            <person name="Vollmers J."/>
            <person name="Rivas-Marin E."/>
            <person name="Kohn T."/>
            <person name="Peeters S.H."/>
            <person name="Heuer A."/>
            <person name="Rast P."/>
            <person name="Oberbeckmann S."/>
            <person name="Bunk B."/>
            <person name="Jeske O."/>
            <person name="Meyerdierks A."/>
            <person name="Storesund J.E."/>
            <person name="Kallscheuer N."/>
            <person name="Luecker S."/>
            <person name="Lage O.M."/>
            <person name="Pohl T."/>
            <person name="Merkel B.J."/>
            <person name="Hornburger P."/>
            <person name="Mueller R.-W."/>
            <person name="Bruemmer F."/>
            <person name="Labrenz M."/>
            <person name="Spormann A.M."/>
            <person name="Op den Camp H."/>
            <person name="Overmann J."/>
            <person name="Amann R."/>
            <person name="Jetten M.S.M."/>
            <person name="Mascher T."/>
            <person name="Medema M.H."/>
            <person name="Devos D.P."/>
            <person name="Kaster A.-K."/>
            <person name="Ovreas L."/>
            <person name="Rohde M."/>
            <person name="Galperin M.Y."/>
            <person name="Jogler C."/>
        </authorList>
    </citation>
    <scope>NUCLEOTIDE SEQUENCE [LARGE SCALE GENOMIC DNA]</scope>
    <source>
        <strain evidence="1 2">Q31a</strain>
    </source>
</reference>
<gene>
    <name evidence="1" type="ORF">Q31a_56410</name>
</gene>
<dbReference type="EMBL" id="CP036298">
    <property type="protein sequence ID" value="QDV27253.1"/>
    <property type="molecule type" value="Genomic_DNA"/>
</dbReference>
<sequence>MQLREPVFKSTCSAKLETAIRLMPFQLDSEVPLVRKLGCFTTGIGSQRTPNTVRAHATTRA</sequence>
<protein>
    <submittedName>
        <fullName evidence="1">Uncharacterized protein</fullName>
    </submittedName>
</protein>
<proteinExistence type="predicted"/>
<name>A0A518GF97_9BACT</name>